<evidence type="ECO:0000256" key="1">
    <source>
        <dbReference type="ARBA" id="ARBA00012089"/>
    </source>
</evidence>
<keyword evidence="8" id="KW-1185">Reference proteome</keyword>
<dbReference type="InterPro" id="IPR030662">
    <property type="entry name" value="DPH6/MJ0570"/>
</dbReference>
<dbReference type="InterPro" id="IPR014729">
    <property type="entry name" value="Rossmann-like_a/b/a_fold"/>
</dbReference>
<gene>
    <name evidence="7" type="ORF">BJ878DRAFT_451516</name>
</gene>
<dbReference type="GO" id="GO:0017178">
    <property type="term" value="F:diphthine-ammonia ligase activity"/>
    <property type="evidence" value="ECO:0007669"/>
    <property type="project" value="UniProtKB-EC"/>
</dbReference>
<evidence type="ECO:0000259" key="6">
    <source>
        <dbReference type="Pfam" id="PF01902"/>
    </source>
</evidence>
<dbReference type="CDD" id="cd06155">
    <property type="entry name" value="eu_AANH_C_1"/>
    <property type="match status" value="1"/>
</dbReference>
<dbReference type="Gene3D" id="3.40.50.620">
    <property type="entry name" value="HUPs"/>
    <property type="match status" value="1"/>
</dbReference>
<dbReference type="EMBL" id="MU253742">
    <property type="protein sequence ID" value="KAG9248833.1"/>
    <property type="molecule type" value="Genomic_DNA"/>
</dbReference>
<evidence type="ECO:0000256" key="2">
    <source>
        <dbReference type="ARBA" id="ARBA00018426"/>
    </source>
</evidence>
<organism evidence="7 8">
    <name type="scientific">Calycina marina</name>
    <dbReference type="NCBI Taxonomy" id="1763456"/>
    <lineage>
        <taxon>Eukaryota</taxon>
        <taxon>Fungi</taxon>
        <taxon>Dikarya</taxon>
        <taxon>Ascomycota</taxon>
        <taxon>Pezizomycotina</taxon>
        <taxon>Leotiomycetes</taxon>
        <taxon>Helotiales</taxon>
        <taxon>Pezizellaceae</taxon>
        <taxon>Calycina</taxon>
    </lineage>
</organism>
<comment type="caution">
    <text evidence="7">The sequence shown here is derived from an EMBL/GenBank/DDBJ whole genome shotgun (WGS) entry which is preliminary data.</text>
</comment>
<evidence type="ECO:0000256" key="5">
    <source>
        <dbReference type="ARBA" id="ARBA00048108"/>
    </source>
</evidence>
<dbReference type="CDD" id="cd01994">
    <property type="entry name" value="AANH_PF0828-like"/>
    <property type="match status" value="1"/>
</dbReference>
<evidence type="ECO:0000313" key="8">
    <source>
        <dbReference type="Proteomes" id="UP000887226"/>
    </source>
</evidence>
<evidence type="ECO:0000256" key="4">
    <source>
        <dbReference type="ARBA" id="ARBA00031552"/>
    </source>
</evidence>
<dbReference type="EC" id="6.3.1.14" evidence="1"/>
<dbReference type="InterPro" id="IPR002761">
    <property type="entry name" value="Diphthami_syn_dom"/>
</dbReference>
<dbReference type="PANTHER" id="PTHR12196:SF2">
    <property type="entry name" value="DIPHTHINE--AMMONIA LIGASE"/>
    <property type="match status" value="1"/>
</dbReference>
<protein>
    <recommendedName>
        <fullName evidence="2">Diphthine--ammonia ligase</fullName>
        <ecNumber evidence="1">6.3.1.14</ecNumber>
    </recommendedName>
    <alternativeName>
        <fullName evidence="3">Diphthamide synthase</fullName>
    </alternativeName>
    <alternativeName>
        <fullName evidence="4">Diphthamide synthetase</fullName>
    </alternativeName>
</protein>
<dbReference type="SUPFAM" id="SSF55298">
    <property type="entry name" value="YjgF-like"/>
    <property type="match status" value="2"/>
</dbReference>
<dbReference type="GO" id="GO:0017183">
    <property type="term" value="P:protein histidyl modification to diphthamide"/>
    <property type="evidence" value="ECO:0007669"/>
    <property type="project" value="TreeGrafter"/>
</dbReference>
<dbReference type="Pfam" id="PF01902">
    <property type="entry name" value="Diphthami_syn_2"/>
    <property type="match status" value="1"/>
</dbReference>
<evidence type="ECO:0000256" key="3">
    <source>
        <dbReference type="ARBA" id="ARBA00029814"/>
    </source>
</evidence>
<dbReference type="AlphaFoldDB" id="A0A9P8CJ06"/>
<dbReference type="Gene3D" id="3.90.1490.10">
    <property type="entry name" value="putative n-type atp pyrophosphatase, domain 2"/>
    <property type="match status" value="1"/>
</dbReference>
<dbReference type="OrthoDB" id="686384at2759"/>
<dbReference type="NCBIfam" id="TIGR00290">
    <property type="entry name" value="MJ0570_dom"/>
    <property type="match status" value="1"/>
</dbReference>
<dbReference type="Gene3D" id="3.30.1330.40">
    <property type="entry name" value="RutC-like"/>
    <property type="match status" value="2"/>
</dbReference>
<accession>A0A9P8CJ06</accession>
<dbReference type="SUPFAM" id="SSF52402">
    <property type="entry name" value="Adenine nucleotide alpha hydrolases-like"/>
    <property type="match status" value="1"/>
</dbReference>
<comment type="catalytic activity">
    <reaction evidence="5">
        <text>diphthine-[translation elongation factor 2] + NH4(+) + ATP = diphthamide-[translation elongation factor 2] + AMP + diphosphate + H(+)</text>
        <dbReference type="Rhea" id="RHEA:19753"/>
        <dbReference type="Rhea" id="RHEA-COMP:10172"/>
        <dbReference type="Rhea" id="RHEA-COMP:10174"/>
        <dbReference type="ChEBI" id="CHEBI:15378"/>
        <dbReference type="ChEBI" id="CHEBI:16692"/>
        <dbReference type="ChEBI" id="CHEBI:28938"/>
        <dbReference type="ChEBI" id="CHEBI:30616"/>
        <dbReference type="ChEBI" id="CHEBI:33019"/>
        <dbReference type="ChEBI" id="CHEBI:82696"/>
        <dbReference type="ChEBI" id="CHEBI:456215"/>
        <dbReference type="EC" id="6.3.1.14"/>
    </reaction>
</comment>
<proteinExistence type="predicted"/>
<dbReference type="Proteomes" id="UP000887226">
    <property type="component" value="Unassembled WGS sequence"/>
</dbReference>
<feature type="domain" description="Diphthamide synthase" evidence="6">
    <location>
        <begin position="67"/>
        <end position="270"/>
    </location>
</feature>
<evidence type="ECO:0000313" key="7">
    <source>
        <dbReference type="EMBL" id="KAG9248833.1"/>
    </source>
</evidence>
<name>A0A9P8CJ06_9HELO</name>
<dbReference type="InterPro" id="IPR006175">
    <property type="entry name" value="YjgF/YER057c/UK114"/>
</dbReference>
<dbReference type="PANTHER" id="PTHR12196">
    <property type="entry name" value="DOMAIN OF UNKNOWN FUNCTION 71 DUF71 -CONTAINING PROTEIN"/>
    <property type="match status" value="1"/>
</dbReference>
<dbReference type="CDD" id="cd06156">
    <property type="entry name" value="eu_AANH_C_2"/>
    <property type="match status" value="1"/>
</dbReference>
<dbReference type="InterPro" id="IPR035959">
    <property type="entry name" value="RutC-like_sf"/>
</dbReference>
<reference evidence="7" key="1">
    <citation type="journal article" date="2021" name="IMA Fungus">
        <title>Genomic characterization of three marine fungi, including Emericellopsis atlantica sp. nov. with signatures of a generalist lifestyle and marine biomass degradation.</title>
        <authorList>
            <person name="Hagestad O.C."/>
            <person name="Hou L."/>
            <person name="Andersen J.H."/>
            <person name="Hansen E.H."/>
            <person name="Altermark B."/>
            <person name="Li C."/>
            <person name="Kuhnert E."/>
            <person name="Cox R.J."/>
            <person name="Crous P.W."/>
            <person name="Spatafora J.W."/>
            <person name="Lail K."/>
            <person name="Amirebrahimi M."/>
            <person name="Lipzen A."/>
            <person name="Pangilinan J."/>
            <person name="Andreopoulos W."/>
            <person name="Hayes R.D."/>
            <person name="Ng V."/>
            <person name="Grigoriev I.V."/>
            <person name="Jackson S.A."/>
            <person name="Sutton T.D.S."/>
            <person name="Dobson A.D.W."/>
            <person name="Rama T."/>
        </authorList>
    </citation>
    <scope>NUCLEOTIDE SEQUENCE</scope>
    <source>
        <strain evidence="7">TRa3180A</strain>
    </source>
</reference>
<sequence length="774" mass="85003">MTDSLNVIALISGGKDSFYSILHCLQNGHQVVALGNLFPGQSSVLTSYPTPSRSSTPPESSTLSDAVEESDLNSFMYQTIGHTVIPLYEQALGLPLYRQEITGTAVQAGITYSHGDSADETESLIPLLKTIMAKDPTANALSTGAILSTYQRTRIESVALRLGLTPLSYLWQYPILPPGNQTSLLHDMQGIGLDARIIKVASGGLDESFLWENVASAKVVRRMDRALKRFGMDGNGAVLGEGGEFETLVIDGPGNLFKGRIEIKETDRKIVREGGGSSWLRILDAKVVMKDQRSDVVGTKAPRELDALEARFKEAHSRLTGSPEQLMDSLSLAESHLQMASLRDRSFQEIARSTSQTYNWTVFAEGKSSLERTITQEAEAAIAKMNQLLADSSLSTQDITSAIIILRSMQDFASINKVYGSLFIFPNPPARVTISAGSLLPANINMLIHLVVHRSDSSLPQKRALHVQSRSYWAPANIGPYSQAISIPIPSTNDEADPTFTVAIAGQIPLLPASMVLPSPSSKDKTQGFTYQTVLGLQHLFRIGIATKTTWFTSVVAYLSHSSPSQSHERACIAAQAWRSVHIPPADRSSDDEDDPVRDLWEEKFHAGMEIRGGSDKEIVLPNWELAERLDGEGDVAPPFFAAEVEELPRGSDIEWHAHLGIAGARVTVEVREKNNCWTIYKSRFEGREEFVIIIAYTTDKSTFKRWREEALAFIRVEGEGVVDVYLTYLDVTTNEHGSVEGSTSDYKGLVPCRSLRDKSGRRLSAVLLLHNIS</sequence>
<dbReference type="Pfam" id="PF01042">
    <property type="entry name" value="Ribonuc_L-PSP"/>
    <property type="match status" value="1"/>
</dbReference>